<dbReference type="InterPro" id="IPR000160">
    <property type="entry name" value="GGDEF_dom"/>
</dbReference>
<feature type="domain" description="Response regulatory" evidence="4">
    <location>
        <begin position="138"/>
        <end position="254"/>
    </location>
</feature>
<evidence type="ECO:0000259" key="5">
    <source>
        <dbReference type="PROSITE" id="PS50887"/>
    </source>
</evidence>
<dbReference type="Pfam" id="PF00072">
    <property type="entry name" value="Response_reg"/>
    <property type="match status" value="1"/>
</dbReference>
<dbReference type="Proteomes" id="UP000002601">
    <property type="component" value="Chromosome"/>
</dbReference>
<evidence type="ECO:0000256" key="3">
    <source>
        <dbReference type="PROSITE-ProRule" id="PRU00169"/>
    </source>
</evidence>
<dbReference type="GO" id="GO:0000160">
    <property type="term" value="P:phosphorelay signal transduction system"/>
    <property type="evidence" value="ECO:0007669"/>
    <property type="project" value="InterPro"/>
</dbReference>
<evidence type="ECO:0000313" key="6">
    <source>
        <dbReference type="EMBL" id="ACS81090.1"/>
    </source>
</evidence>
<dbReference type="OrthoDB" id="9778432at2"/>
<protein>
    <recommendedName>
        <fullName evidence="1">diguanylate cyclase</fullName>
        <ecNumber evidence="1">2.7.7.65</ecNumber>
    </recommendedName>
</protein>
<dbReference type="InterPro" id="IPR011006">
    <property type="entry name" value="CheY-like_superfamily"/>
</dbReference>
<dbReference type="EMBL" id="CP001649">
    <property type="protein sequence ID" value="ACS81090.1"/>
    <property type="molecule type" value="Genomic_DNA"/>
</dbReference>
<evidence type="ECO:0000256" key="1">
    <source>
        <dbReference type="ARBA" id="ARBA00012528"/>
    </source>
</evidence>
<dbReference type="NCBIfam" id="TIGR00254">
    <property type="entry name" value="GGDEF"/>
    <property type="match status" value="1"/>
</dbReference>
<dbReference type="RefSeq" id="WP_015852906.1">
    <property type="nucleotide sequence ID" value="NC_012881.1"/>
</dbReference>
<dbReference type="EC" id="2.7.7.65" evidence="1"/>
<gene>
    <name evidence="6" type="ordered locus">Desal_3038</name>
</gene>
<evidence type="ECO:0000259" key="4">
    <source>
        <dbReference type="PROSITE" id="PS50110"/>
    </source>
</evidence>
<dbReference type="PROSITE" id="PS50887">
    <property type="entry name" value="GGDEF"/>
    <property type="match status" value="1"/>
</dbReference>
<dbReference type="Gene3D" id="3.40.50.2300">
    <property type="match status" value="2"/>
</dbReference>
<dbReference type="HOGENOM" id="CLU_000445_11_28_7"/>
<dbReference type="SUPFAM" id="SSF52172">
    <property type="entry name" value="CheY-like"/>
    <property type="match status" value="2"/>
</dbReference>
<evidence type="ECO:0000313" key="7">
    <source>
        <dbReference type="Proteomes" id="UP000002601"/>
    </source>
</evidence>
<dbReference type="SMART" id="SM00267">
    <property type="entry name" value="GGDEF"/>
    <property type="match status" value="1"/>
</dbReference>
<dbReference type="AlphaFoldDB" id="C6C0Z3"/>
<dbReference type="KEGG" id="dsa:Desal_3038"/>
<accession>C6C0Z3</accession>
<comment type="catalytic activity">
    <reaction evidence="2">
        <text>2 GTP = 3',3'-c-di-GMP + 2 diphosphate</text>
        <dbReference type="Rhea" id="RHEA:24898"/>
        <dbReference type="ChEBI" id="CHEBI:33019"/>
        <dbReference type="ChEBI" id="CHEBI:37565"/>
        <dbReference type="ChEBI" id="CHEBI:58805"/>
        <dbReference type="EC" id="2.7.7.65"/>
    </reaction>
</comment>
<dbReference type="InterPro" id="IPR001789">
    <property type="entry name" value="Sig_transdc_resp-reg_receiver"/>
</dbReference>
<dbReference type="Pfam" id="PF00990">
    <property type="entry name" value="GGDEF"/>
    <property type="match status" value="1"/>
</dbReference>
<feature type="domain" description="GGDEF" evidence="5">
    <location>
        <begin position="297"/>
        <end position="426"/>
    </location>
</feature>
<dbReference type="InterPro" id="IPR029787">
    <property type="entry name" value="Nucleotide_cyclase"/>
</dbReference>
<comment type="caution">
    <text evidence="3">Lacks conserved residue(s) required for the propagation of feature annotation.</text>
</comment>
<evidence type="ECO:0000256" key="2">
    <source>
        <dbReference type="ARBA" id="ARBA00034247"/>
    </source>
</evidence>
<dbReference type="SMART" id="SM00448">
    <property type="entry name" value="REC"/>
    <property type="match status" value="2"/>
</dbReference>
<dbReference type="InterPro" id="IPR050469">
    <property type="entry name" value="Diguanylate_Cyclase"/>
</dbReference>
<dbReference type="PROSITE" id="PS50110">
    <property type="entry name" value="RESPONSE_REGULATORY"/>
    <property type="match status" value="1"/>
</dbReference>
<dbReference type="InterPro" id="IPR043128">
    <property type="entry name" value="Rev_trsase/Diguanyl_cyclase"/>
</dbReference>
<proteinExistence type="predicted"/>
<sequence>MSQESNSPGVTRPSKVLIVEDSITFAGILKRSILAKLNVEIMLFGDYASAKEYLEHNSDEFFVALLDIVLPDAPNGEIIDLVVSYNIPSIVFTGEISEELRSTMWSKRIVDYVQKVNFDDIQHVVGLVDRLKKNISRKAVIVDESDETRALFRDFLLVNNFQIIEASNGNEALELINNEKVHLVITGDQISVMDGPATIKEIRKTHSKADLPIIGFSREGGSGLSAEFLKSGANDYIRQPFEPEEFYCRVNNTLDSAEYVKTIKRISDNDVLTDVFSRGALFKYGEKLFAQQKRSDASLVAVMIDIDNIKACNETYGQLVGDEVIRFVAEILRNRFRKGDVVSRYGGDSFCILCADMKLDYVESVFKELSANIAKETFDIGEYKIKVTASIGVNTSSSESLEEMISGAERLLQAAKMKGAGSIACT</sequence>
<dbReference type="STRING" id="526222.Desal_3038"/>
<dbReference type="CDD" id="cd01949">
    <property type="entry name" value="GGDEF"/>
    <property type="match status" value="1"/>
</dbReference>
<dbReference type="SUPFAM" id="SSF55073">
    <property type="entry name" value="Nucleotide cyclase"/>
    <property type="match status" value="1"/>
</dbReference>
<dbReference type="Gene3D" id="3.30.70.270">
    <property type="match status" value="1"/>
</dbReference>
<organism evidence="6 7">
    <name type="scientific">Maridesulfovibrio salexigens (strain ATCC 14822 / DSM 2638 / NCIMB 8403 / VKM B-1763)</name>
    <name type="common">Desulfovibrio salexigens</name>
    <dbReference type="NCBI Taxonomy" id="526222"/>
    <lineage>
        <taxon>Bacteria</taxon>
        <taxon>Pseudomonadati</taxon>
        <taxon>Thermodesulfobacteriota</taxon>
        <taxon>Desulfovibrionia</taxon>
        <taxon>Desulfovibrionales</taxon>
        <taxon>Desulfovibrionaceae</taxon>
        <taxon>Maridesulfovibrio</taxon>
    </lineage>
</organism>
<reference evidence="6 7" key="1">
    <citation type="submission" date="2009-06" db="EMBL/GenBank/DDBJ databases">
        <title>Complete sequence of Desulfovibrio salexigens DSM 2638.</title>
        <authorList>
            <consortium name="US DOE Joint Genome Institute"/>
            <person name="Lucas S."/>
            <person name="Copeland A."/>
            <person name="Lapidus A."/>
            <person name="Glavina del Rio T."/>
            <person name="Tice H."/>
            <person name="Bruce D."/>
            <person name="Goodwin L."/>
            <person name="Pitluck S."/>
            <person name="Munk A.C."/>
            <person name="Brettin T."/>
            <person name="Detter J.C."/>
            <person name="Han C."/>
            <person name="Tapia R."/>
            <person name="Larimer F."/>
            <person name="Land M."/>
            <person name="Hauser L."/>
            <person name="Kyrpides N."/>
            <person name="Anderson I."/>
            <person name="Wall J.D."/>
            <person name="Arkin A.P."/>
            <person name="Dehal P."/>
            <person name="Chivian D."/>
            <person name="Giles B."/>
            <person name="Hazen T.C."/>
        </authorList>
    </citation>
    <scope>NUCLEOTIDE SEQUENCE [LARGE SCALE GENOMIC DNA]</scope>
    <source>
        <strain evidence="7">ATCC 14822 / DSM 2638 / NCIMB 8403 / VKM B-1763</strain>
    </source>
</reference>
<keyword evidence="7" id="KW-1185">Reference proteome</keyword>
<dbReference type="eggNOG" id="COG3706">
    <property type="taxonomic scope" value="Bacteria"/>
</dbReference>
<dbReference type="GO" id="GO:0052621">
    <property type="term" value="F:diguanylate cyclase activity"/>
    <property type="evidence" value="ECO:0007669"/>
    <property type="project" value="UniProtKB-EC"/>
</dbReference>
<dbReference type="PANTHER" id="PTHR45138">
    <property type="entry name" value="REGULATORY COMPONENTS OF SENSORY TRANSDUCTION SYSTEM"/>
    <property type="match status" value="1"/>
</dbReference>
<name>C6C0Z3_MARSD</name>
<dbReference type="PANTHER" id="PTHR45138:SF9">
    <property type="entry name" value="DIGUANYLATE CYCLASE DGCM-RELATED"/>
    <property type="match status" value="1"/>
</dbReference>